<dbReference type="EMBL" id="WXYO01000005">
    <property type="protein sequence ID" value="NAS12882.1"/>
    <property type="molecule type" value="Genomic_DNA"/>
</dbReference>
<keyword evidence="3" id="KW-0732">Signal</keyword>
<dbReference type="InterPro" id="IPR001466">
    <property type="entry name" value="Beta-lactam-related"/>
</dbReference>
<accession>A0A6L9EE38</accession>
<dbReference type="Pfam" id="PF00144">
    <property type="entry name" value="Beta-lactamase"/>
    <property type="match status" value="1"/>
</dbReference>
<feature type="signal peptide" evidence="3">
    <location>
        <begin position="1"/>
        <end position="21"/>
    </location>
</feature>
<dbReference type="PANTHER" id="PTHR46825">
    <property type="entry name" value="D-ALANYL-D-ALANINE-CARBOXYPEPTIDASE/ENDOPEPTIDASE AMPH"/>
    <property type="match status" value="1"/>
</dbReference>
<proteinExistence type="predicted"/>
<dbReference type="GO" id="GO:0016020">
    <property type="term" value="C:membrane"/>
    <property type="evidence" value="ECO:0007669"/>
    <property type="project" value="UniProtKB-SubCell"/>
</dbReference>
<dbReference type="Proteomes" id="UP000475249">
    <property type="component" value="Unassembled WGS sequence"/>
</dbReference>
<gene>
    <name evidence="5" type="ORF">GTQ38_12760</name>
</gene>
<sequence length="461" mass="52090">MKRLLLKLTSILFIIANVSYSQDPKNDRDFELFEKIDRLITPISKSNNFSGNVLVKSGKSTVVSKSYGYFDRENKVQNTSDTKFLIGSISAMFTSVAIMQLVENQKINLDDKVAKFLTDIPNGEKITIHHLLTERSGLPRVVSNADGSYARLTQTPHTLDQLVEYIGKLEPIAEPGMKYRHSGSSFILLAKIIEMQSGNSYGEYLQSNIFNPLEMTNTGHYGFKVDYQDIPNLANGYEPEGVDGLKIAEKIHWSTKIGHASIYSTVNDLYKFGQAIIHNRLLSVDSWKTITSSYYDTSLGYGISANRRDGRLRYYRSGSTPGFSSYFLVYPEEDLSIIMLSNIKIHIPYFNVPKIAAIVFGEQYEQLNLVNPTAVGYDLAQKLKGVYQFDENFYNPNGTVSISYENDMLLSDGAPLIPAVQEDGKIAKFINRQFWSRLEFVRDSIGNFSKLKFDKFVGVKK</sequence>
<evidence type="ECO:0000256" key="1">
    <source>
        <dbReference type="ARBA" id="ARBA00004370"/>
    </source>
</evidence>
<evidence type="ECO:0000256" key="2">
    <source>
        <dbReference type="ARBA" id="ARBA00023136"/>
    </source>
</evidence>
<comment type="caution">
    <text evidence="5">The sequence shown here is derived from an EMBL/GenBank/DDBJ whole genome shotgun (WGS) entry which is preliminary data.</text>
</comment>
<dbReference type="InterPro" id="IPR050491">
    <property type="entry name" value="AmpC-like"/>
</dbReference>
<dbReference type="SUPFAM" id="SSF56601">
    <property type="entry name" value="beta-lactamase/transpeptidase-like"/>
    <property type="match status" value="1"/>
</dbReference>
<dbReference type="RefSeq" id="WP_161435906.1">
    <property type="nucleotide sequence ID" value="NZ_WXYO01000005.1"/>
</dbReference>
<protein>
    <submittedName>
        <fullName evidence="5">Serine hydrolase</fullName>
    </submittedName>
</protein>
<dbReference type="AlphaFoldDB" id="A0A6L9EE38"/>
<feature type="domain" description="Beta-lactamase-related" evidence="4">
    <location>
        <begin position="37"/>
        <end position="344"/>
    </location>
</feature>
<name>A0A6L9EE38_9FLAO</name>
<dbReference type="PANTHER" id="PTHR46825:SF11">
    <property type="entry name" value="PENICILLIN-BINDING PROTEIN 4"/>
    <property type="match status" value="1"/>
</dbReference>
<dbReference type="GO" id="GO:0016787">
    <property type="term" value="F:hydrolase activity"/>
    <property type="evidence" value="ECO:0007669"/>
    <property type="project" value="UniProtKB-KW"/>
</dbReference>
<evidence type="ECO:0000313" key="5">
    <source>
        <dbReference type="EMBL" id="NAS12882.1"/>
    </source>
</evidence>
<feature type="chain" id="PRO_5027042005" evidence="3">
    <location>
        <begin position="22"/>
        <end position="461"/>
    </location>
</feature>
<keyword evidence="5" id="KW-0378">Hydrolase</keyword>
<evidence type="ECO:0000313" key="6">
    <source>
        <dbReference type="Proteomes" id="UP000475249"/>
    </source>
</evidence>
<keyword evidence="6" id="KW-1185">Reference proteome</keyword>
<organism evidence="5 6">
    <name type="scientific">Poritiphilus flavus</name>
    <dbReference type="NCBI Taxonomy" id="2697053"/>
    <lineage>
        <taxon>Bacteria</taxon>
        <taxon>Pseudomonadati</taxon>
        <taxon>Bacteroidota</taxon>
        <taxon>Flavobacteriia</taxon>
        <taxon>Flavobacteriales</taxon>
        <taxon>Flavobacteriaceae</taxon>
        <taxon>Poritiphilus</taxon>
    </lineage>
</organism>
<evidence type="ECO:0000256" key="3">
    <source>
        <dbReference type="SAM" id="SignalP"/>
    </source>
</evidence>
<dbReference type="Gene3D" id="3.40.710.10">
    <property type="entry name" value="DD-peptidase/beta-lactamase superfamily"/>
    <property type="match status" value="1"/>
</dbReference>
<dbReference type="InterPro" id="IPR012338">
    <property type="entry name" value="Beta-lactam/transpept-like"/>
</dbReference>
<evidence type="ECO:0000259" key="4">
    <source>
        <dbReference type="Pfam" id="PF00144"/>
    </source>
</evidence>
<comment type="subcellular location">
    <subcellularLocation>
        <location evidence="1">Membrane</location>
    </subcellularLocation>
</comment>
<reference evidence="5 6" key="1">
    <citation type="submission" date="2020-01" db="EMBL/GenBank/DDBJ databases">
        <title>Bacteria diversity of Porities sp.</title>
        <authorList>
            <person name="Wang G."/>
        </authorList>
    </citation>
    <scope>NUCLEOTIDE SEQUENCE [LARGE SCALE GENOMIC DNA]</scope>
    <source>
        <strain evidence="5 6">R33</strain>
    </source>
</reference>
<keyword evidence="2" id="KW-0472">Membrane</keyword>